<dbReference type="Pfam" id="PF03704">
    <property type="entry name" value="BTAD"/>
    <property type="match status" value="1"/>
</dbReference>
<dbReference type="SUPFAM" id="SSF48452">
    <property type="entry name" value="TPR-like"/>
    <property type="match status" value="1"/>
</dbReference>
<organism evidence="6 7">
    <name type="scientific">Rubripirellula reticaptiva</name>
    <dbReference type="NCBI Taxonomy" id="2528013"/>
    <lineage>
        <taxon>Bacteria</taxon>
        <taxon>Pseudomonadati</taxon>
        <taxon>Planctomycetota</taxon>
        <taxon>Planctomycetia</taxon>
        <taxon>Pirellulales</taxon>
        <taxon>Pirellulaceae</taxon>
        <taxon>Rubripirellula</taxon>
    </lineage>
</organism>
<dbReference type="InterPro" id="IPR051012">
    <property type="entry name" value="CellSynth/LPSAsmb/PSIAsmb"/>
</dbReference>
<evidence type="ECO:0000256" key="3">
    <source>
        <dbReference type="PROSITE-ProRule" id="PRU00339"/>
    </source>
</evidence>
<dbReference type="Gene3D" id="1.25.40.10">
    <property type="entry name" value="Tetratricopeptide repeat domain"/>
    <property type="match status" value="2"/>
</dbReference>
<dbReference type="InterPro" id="IPR011990">
    <property type="entry name" value="TPR-like_helical_dom_sf"/>
</dbReference>
<name>A0A5C6EW49_9BACT</name>
<dbReference type="PANTHER" id="PTHR45586:SF1">
    <property type="entry name" value="LIPOPOLYSACCHARIDE ASSEMBLY PROTEIN B"/>
    <property type="match status" value="1"/>
</dbReference>
<dbReference type="Pfam" id="PF13485">
    <property type="entry name" value="Peptidase_MA_2"/>
    <property type="match status" value="1"/>
</dbReference>
<dbReference type="InterPro" id="IPR039568">
    <property type="entry name" value="Peptidase_MA-like_dom"/>
</dbReference>
<keyword evidence="7" id="KW-1185">Reference proteome</keyword>
<evidence type="ECO:0000256" key="2">
    <source>
        <dbReference type="ARBA" id="ARBA00022803"/>
    </source>
</evidence>
<gene>
    <name evidence="6" type="ORF">Poly59_34920</name>
</gene>
<dbReference type="PROSITE" id="PS50005">
    <property type="entry name" value="TPR"/>
    <property type="match status" value="1"/>
</dbReference>
<sequence>MLVNRFCLSLIWFCVTAGLVLPANLVAADLNEVRLMFSAGKYDEAAATAAQEVENGIWNERWPRLLIQCQLETGNFADALAVYEEASKRYPTSLTLRMLGLEAYRFTGKTNEALQAKAQIMRLLETSPSRYASRDNLVAAGRYFAMRGEDGRQILKLFFDRVRDADPQFLEAYLATAELALEKGDFKVAADTLDQAELLDPADPRIPTLAAKAWANSDATKATSLLNEALRRNPRYIPALIFRAESEIDAEQYDAAYQTIQEVLVVNVHQPQAWSLLAVLAHLEGRYEIEALMRAAALSTWDQNPEVDHLIGKKLSQKYRFAEGAQYQRQAIEVDSGFQAATFQLAQDLLRLGQDETGWILADEVSRDDPYNVVAHNLVTLNDRIKGFTRIESDGIEVRMEEREASIYGGEVMNLLREAKLVLCEKYDVKPNATIVVEIFPDQKDFAIRTFGLPGGAGYLGVCFGRVITANSPASQGPSPANWQSVLWHEFCHVVTLEKTRNRMPRWLSEGISVYEERTRDPAWGESMTPKYREMLLGDDLTAVSDLSGAFLNPPSPMHLQFAYYESSLVVEYLIDNYGLESLLKTLDDLADGLSINDALARNVGSVERLDAQFAEYARKVADQFAPEASWDQPPPEVASDTKAMLEWIDSNPSNYWAMTAKADREIATKSFEDAKITLETMQDLGLATGKSGGLLEKLAMVYRELDDVASEKKTLVQITQQTSDSLSSLDRLIQIARSEDDYQSMQSFGEQFLAIQPLIETGHTAVVDASENLGAHDRAVQSLSALAMMEPVDPAAIDFRKAKSLAKLNRKLDAKLAVLKALDEAPRYRDAHRLLLELNTDLGSDSETAK</sequence>
<evidence type="ECO:0000313" key="7">
    <source>
        <dbReference type="Proteomes" id="UP000317977"/>
    </source>
</evidence>
<dbReference type="Pfam" id="PF13432">
    <property type="entry name" value="TPR_16"/>
    <property type="match status" value="1"/>
</dbReference>
<comment type="caution">
    <text evidence="6">The sequence shown here is derived from an EMBL/GenBank/DDBJ whole genome shotgun (WGS) entry which is preliminary data.</text>
</comment>
<keyword evidence="1" id="KW-0677">Repeat</keyword>
<dbReference type="InterPro" id="IPR019734">
    <property type="entry name" value="TPR_rpt"/>
</dbReference>
<feature type="repeat" description="TPR" evidence="3">
    <location>
        <begin position="170"/>
        <end position="203"/>
    </location>
</feature>
<dbReference type="InterPro" id="IPR005158">
    <property type="entry name" value="BTAD"/>
</dbReference>
<dbReference type="Proteomes" id="UP000317977">
    <property type="component" value="Unassembled WGS sequence"/>
</dbReference>
<accession>A0A5C6EW49</accession>
<dbReference type="AlphaFoldDB" id="A0A5C6EW49"/>
<reference evidence="6 7" key="1">
    <citation type="submission" date="2019-02" db="EMBL/GenBank/DDBJ databases">
        <title>Deep-cultivation of Planctomycetes and their phenomic and genomic characterization uncovers novel biology.</title>
        <authorList>
            <person name="Wiegand S."/>
            <person name="Jogler M."/>
            <person name="Boedeker C."/>
            <person name="Pinto D."/>
            <person name="Vollmers J."/>
            <person name="Rivas-Marin E."/>
            <person name="Kohn T."/>
            <person name="Peeters S.H."/>
            <person name="Heuer A."/>
            <person name="Rast P."/>
            <person name="Oberbeckmann S."/>
            <person name="Bunk B."/>
            <person name="Jeske O."/>
            <person name="Meyerdierks A."/>
            <person name="Storesund J.E."/>
            <person name="Kallscheuer N."/>
            <person name="Luecker S."/>
            <person name="Lage O.M."/>
            <person name="Pohl T."/>
            <person name="Merkel B.J."/>
            <person name="Hornburger P."/>
            <person name="Mueller R.-W."/>
            <person name="Bruemmer F."/>
            <person name="Labrenz M."/>
            <person name="Spormann A.M."/>
            <person name="Op Den Camp H."/>
            <person name="Overmann J."/>
            <person name="Amann R."/>
            <person name="Jetten M.S.M."/>
            <person name="Mascher T."/>
            <person name="Medema M.H."/>
            <person name="Devos D.P."/>
            <person name="Kaster A.-K."/>
            <person name="Ovreas L."/>
            <person name="Rohde M."/>
            <person name="Galperin M.Y."/>
            <person name="Jogler C."/>
        </authorList>
    </citation>
    <scope>NUCLEOTIDE SEQUENCE [LARGE SCALE GENOMIC DNA]</scope>
    <source>
        <strain evidence="6 7">Poly59</strain>
    </source>
</reference>
<evidence type="ECO:0000259" key="5">
    <source>
        <dbReference type="Pfam" id="PF13485"/>
    </source>
</evidence>
<proteinExistence type="predicted"/>
<feature type="domain" description="Peptidase MA-like" evidence="5">
    <location>
        <begin position="485"/>
        <end position="605"/>
    </location>
</feature>
<evidence type="ECO:0000256" key="1">
    <source>
        <dbReference type="ARBA" id="ARBA00022737"/>
    </source>
</evidence>
<dbReference type="PANTHER" id="PTHR45586">
    <property type="entry name" value="TPR REPEAT-CONTAINING PROTEIN PA4667"/>
    <property type="match status" value="1"/>
</dbReference>
<protein>
    <submittedName>
        <fullName evidence="6">Tetratricopeptide repeat protein</fullName>
    </submittedName>
</protein>
<feature type="domain" description="Bacterial transcriptional activator" evidence="4">
    <location>
        <begin position="33"/>
        <end position="89"/>
    </location>
</feature>
<dbReference type="EMBL" id="SJPX01000003">
    <property type="protein sequence ID" value="TWU51896.1"/>
    <property type="molecule type" value="Genomic_DNA"/>
</dbReference>
<evidence type="ECO:0000259" key="4">
    <source>
        <dbReference type="Pfam" id="PF03704"/>
    </source>
</evidence>
<dbReference type="Pfam" id="PF14559">
    <property type="entry name" value="TPR_19"/>
    <property type="match status" value="1"/>
</dbReference>
<evidence type="ECO:0000313" key="6">
    <source>
        <dbReference type="EMBL" id="TWU51896.1"/>
    </source>
</evidence>
<keyword evidence="2 3" id="KW-0802">TPR repeat</keyword>
<dbReference type="RefSeq" id="WP_186776311.1">
    <property type="nucleotide sequence ID" value="NZ_SJPX01000003.1"/>
</dbReference>